<sequence>MKIIVWKKKAAALLAAVLAAGIAGYTATYPATAYTTDRQLPVYCVDKAQQKICSISFDAAWGNENLR</sequence>
<dbReference type="EMBL" id="VSSQ01046807">
    <property type="protein sequence ID" value="MPN00782.1"/>
    <property type="molecule type" value="Genomic_DNA"/>
</dbReference>
<evidence type="ECO:0000313" key="1">
    <source>
        <dbReference type="EMBL" id="MPN00782.1"/>
    </source>
</evidence>
<proteinExistence type="predicted"/>
<reference evidence="1" key="1">
    <citation type="submission" date="2019-08" db="EMBL/GenBank/DDBJ databases">
        <authorList>
            <person name="Kucharzyk K."/>
            <person name="Murdoch R.W."/>
            <person name="Higgins S."/>
            <person name="Loffler F."/>
        </authorList>
    </citation>
    <scope>NUCLEOTIDE SEQUENCE</scope>
</reference>
<comment type="caution">
    <text evidence="1">The sequence shown here is derived from an EMBL/GenBank/DDBJ whole genome shotgun (WGS) entry which is preliminary data.</text>
</comment>
<name>A0A645EHP1_9ZZZZ</name>
<gene>
    <name evidence="1" type="ORF">SDC9_147980</name>
</gene>
<accession>A0A645EHP1</accession>
<dbReference type="AlphaFoldDB" id="A0A645EHP1"/>
<protein>
    <submittedName>
        <fullName evidence="1">Uncharacterized protein</fullName>
    </submittedName>
</protein>
<organism evidence="1">
    <name type="scientific">bioreactor metagenome</name>
    <dbReference type="NCBI Taxonomy" id="1076179"/>
    <lineage>
        <taxon>unclassified sequences</taxon>
        <taxon>metagenomes</taxon>
        <taxon>ecological metagenomes</taxon>
    </lineage>
</organism>